<dbReference type="PRINTS" id="PR00455">
    <property type="entry name" value="HTHTETR"/>
</dbReference>
<evidence type="ECO:0000256" key="5">
    <source>
        <dbReference type="ARBA" id="ARBA00023163"/>
    </source>
</evidence>
<keyword evidence="2" id="KW-0678">Repressor</keyword>
<dbReference type="Proteomes" id="UP000295131">
    <property type="component" value="Unassembled WGS sequence"/>
</dbReference>
<dbReference type="SUPFAM" id="SSF46689">
    <property type="entry name" value="Homeodomain-like"/>
    <property type="match status" value="1"/>
</dbReference>
<comment type="caution">
    <text evidence="8">The sequence shown here is derived from an EMBL/GenBank/DDBJ whole genome shotgun (WGS) entry which is preliminary data.</text>
</comment>
<name>A0A4R5PKN4_9HYPH</name>
<dbReference type="PANTHER" id="PTHR30055">
    <property type="entry name" value="HTH-TYPE TRANSCRIPTIONAL REGULATOR RUTR"/>
    <property type="match status" value="1"/>
</dbReference>
<dbReference type="PROSITE" id="PS50977">
    <property type="entry name" value="HTH_TETR_2"/>
    <property type="match status" value="1"/>
</dbReference>
<dbReference type="InterPro" id="IPR003012">
    <property type="entry name" value="Tet_transcr_reg_TetR"/>
</dbReference>
<feature type="domain" description="HTH tetR-type" evidence="7">
    <location>
        <begin position="14"/>
        <end position="74"/>
    </location>
</feature>
<dbReference type="GO" id="GO:0000976">
    <property type="term" value="F:transcription cis-regulatory region binding"/>
    <property type="evidence" value="ECO:0007669"/>
    <property type="project" value="TreeGrafter"/>
</dbReference>
<feature type="DNA-binding region" description="H-T-H motif" evidence="6">
    <location>
        <begin position="37"/>
        <end position="56"/>
    </location>
</feature>
<dbReference type="OrthoDB" id="329481at2"/>
<keyword evidence="4 6" id="KW-0238">DNA-binding</keyword>
<dbReference type="GO" id="GO:0046677">
    <property type="term" value="P:response to antibiotic"/>
    <property type="evidence" value="ECO:0007669"/>
    <property type="project" value="InterPro"/>
</dbReference>
<evidence type="ECO:0000313" key="9">
    <source>
        <dbReference type="Proteomes" id="UP000295131"/>
    </source>
</evidence>
<evidence type="ECO:0000259" key="7">
    <source>
        <dbReference type="PROSITE" id="PS50977"/>
    </source>
</evidence>
<dbReference type="InterPro" id="IPR009057">
    <property type="entry name" value="Homeodomain-like_sf"/>
</dbReference>
<comment type="function">
    <text evidence="1">TetR is the repressor of the tetracycline resistance element; its N-terminal region forms a helix-turn-helix structure and binds DNA. Binding of tetracycline to TetR reduces the repressor affinity for the tetracycline resistance gene (tetA) promoter operator sites.</text>
</comment>
<keyword evidence="9" id="KW-1185">Reference proteome</keyword>
<dbReference type="RefSeq" id="WP_133284568.1">
    <property type="nucleotide sequence ID" value="NZ_SMSI01000002.1"/>
</dbReference>
<gene>
    <name evidence="8" type="ORF">E2A64_11145</name>
</gene>
<evidence type="ECO:0000256" key="6">
    <source>
        <dbReference type="PROSITE-ProRule" id="PRU00335"/>
    </source>
</evidence>
<evidence type="ECO:0000256" key="3">
    <source>
        <dbReference type="ARBA" id="ARBA00023015"/>
    </source>
</evidence>
<dbReference type="AlphaFoldDB" id="A0A4R5PKN4"/>
<evidence type="ECO:0000256" key="4">
    <source>
        <dbReference type="ARBA" id="ARBA00023125"/>
    </source>
</evidence>
<dbReference type="InterPro" id="IPR001647">
    <property type="entry name" value="HTH_TetR"/>
</dbReference>
<dbReference type="Gene3D" id="1.10.357.10">
    <property type="entry name" value="Tetracycline Repressor, domain 2"/>
    <property type="match status" value="1"/>
</dbReference>
<dbReference type="PANTHER" id="PTHR30055:SF151">
    <property type="entry name" value="TRANSCRIPTIONAL REGULATORY PROTEIN"/>
    <property type="match status" value="1"/>
</dbReference>
<evidence type="ECO:0000313" key="8">
    <source>
        <dbReference type="EMBL" id="TDH35868.1"/>
    </source>
</evidence>
<protein>
    <submittedName>
        <fullName evidence="8">TetR family transcriptional regulator</fullName>
    </submittedName>
</protein>
<accession>A0A4R5PKN4</accession>
<dbReference type="Pfam" id="PF02909">
    <property type="entry name" value="TetR_C_1"/>
    <property type="match status" value="1"/>
</dbReference>
<keyword evidence="3" id="KW-0805">Transcription regulation</keyword>
<dbReference type="GO" id="GO:0045892">
    <property type="term" value="P:negative regulation of DNA-templated transcription"/>
    <property type="evidence" value="ECO:0007669"/>
    <property type="project" value="InterPro"/>
</dbReference>
<organism evidence="8 9">
    <name type="scientific">Pseudohoeflea suaedae</name>
    <dbReference type="NCBI Taxonomy" id="877384"/>
    <lineage>
        <taxon>Bacteria</taxon>
        <taxon>Pseudomonadati</taxon>
        <taxon>Pseudomonadota</taxon>
        <taxon>Alphaproteobacteria</taxon>
        <taxon>Hyphomicrobiales</taxon>
        <taxon>Rhizobiaceae</taxon>
        <taxon>Pseudohoeflea</taxon>
    </lineage>
</organism>
<dbReference type="InterPro" id="IPR004111">
    <property type="entry name" value="Repressor_TetR_C"/>
</dbReference>
<dbReference type="InterPro" id="IPR050109">
    <property type="entry name" value="HTH-type_TetR-like_transc_reg"/>
</dbReference>
<dbReference type="InterPro" id="IPR036271">
    <property type="entry name" value="Tet_transcr_reg_TetR-rel_C_sf"/>
</dbReference>
<evidence type="ECO:0000256" key="1">
    <source>
        <dbReference type="ARBA" id="ARBA00002856"/>
    </source>
</evidence>
<dbReference type="GO" id="GO:0003700">
    <property type="term" value="F:DNA-binding transcription factor activity"/>
    <property type="evidence" value="ECO:0007669"/>
    <property type="project" value="TreeGrafter"/>
</dbReference>
<dbReference type="SUPFAM" id="SSF48498">
    <property type="entry name" value="Tetracyclin repressor-like, C-terminal domain"/>
    <property type="match status" value="1"/>
</dbReference>
<reference evidence="8 9" key="1">
    <citation type="journal article" date="2013" name="Int. J. Syst. Evol. Microbiol.">
        <title>Hoeflea suaedae sp. nov., an endophytic bacterium isolated from the root of the halophyte Suaeda maritima.</title>
        <authorList>
            <person name="Chung E.J."/>
            <person name="Park J.A."/>
            <person name="Pramanik P."/>
            <person name="Bibi F."/>
            <person name="Jeon C.O."/>
            <person name="Chung Y.R."/>
        </authorList>
    </citation>
    <scope>NUCLEOTIDE SEQUENCE [LARGE SCALE GENOMIC DNA]</scope>
    <source>
        <strain evidence="8 9">YC6898</strain>
    </source>
</reference>
<keyword evidence="5" id="KW-0804">Transcription</keyword>
<sequence>MSETVTRKRGRKASLSRPMILDAAVALIERNGVGALSMRKLAARLGVEAMSLYYHVSSKDELVDAVVDRLVQKIEPPAPSGDWKADIRTIAADFRAVAVRSPNVATILLSRQVFTTGVLTLTDAVLAALQQAGLDTERSVYAARAILSYVMGALLREVHPDAAAGVTREKMDRHAQAIAMAHLPNVAAAAPQLLRRTGEPEYRFGLELLLDAIEAQARR</sequence>
<dbReference type="PRINTS" id="PR00400">
    <property type="entry name" value="TETREPRESSOR"/>
</dbReference>
<dbReference type="EMBL" id="SMSI01000002">
    <property type="protein sequence ID" value="TDH35868.1"/>
    <property type="molecule type" value="Genomic_DNA"/>
</dbReference>
<evidence type="ECO:0000256" key="2">
    <source>
        <dbReference type="ARBA" id="ARBA00022491"/>
    </source>
</evidence>
<proteinExistence type="predicted"/>
<dbReference type="Pfam" id="PF00440">
    <property type="entry name" value="TetR_N"/>
    <property type="match status" value="1"/>
</dbReference>